<gene>
    <name evidence="2" type="ORF">CRX53_03795</name>
    <name evidence="3" type="ORF">NCTC13032_01682</name>
</gene>
<keyword evidence="1" id="KW-1133">Transmembrane helix</keyword>
<sequence length="345" mass="39409">MNVTRKQERLLRRALTEWQQEGALTPDEHQRLASSLKRVTLDWQRLSRYAFWTAIACVIIAIGSLFADSELMARIIEFFAFSTLARIGLPALVAVLFYLWGFSRQRRETQWHYSTEAILFLGVFFTAIALWQLGERLDTGSGHIAPLFLLGCVIYGLVGFLGRSGLVWLFFLLSLGNWFGAETGYMSGWGAYWLGMSYPMRFIFFGGALLALCWWLRGMLRKRHLYTTSKAMGLTYLFVALWIMSIFGHYDIDNGGYGATRAALLPWVLLFAVAAGICIWISLKTDDGMLRGFGLTFLAINLYTRYFEYFWDEMNKVLFFLILAASLAVIGRYAERIWHAGKAAK</sequence>
<dbReference type="EMBL" id="LR590464">
    <property type="protein sequence ID" value="VTP64830.1"/>
    <property type="molecule type" value="Genomic_DNA"/>
</dbReference>
<feature type="transmembrane region" description="Helical" evidence="1">
    <location>
        <begin position="165"/>
        <end position="181"/>
    </location>
</feature>
<evidence type="ECO:0000313" key="3">
    <source>
        <dbReference type="EMBL" id="VTP64830.1"/>
    </source>
</evidence>
<name>A0A4U9HL09_9ENTR</name>
<feature type="transmembrane region" description="Helical" evidence="1">
    <location>
        <begin position="290"/>
        <end position="311"/>
    </location>
</feature>
<keyword evidence="1" id="KW-0812">Transmembrane</keyword>
<keyword evidence="1" id="KW-0472">Membrane</keyword>
<feature type="transmembrane region" description="Helical" evidence="1">
    <location>
        <begin position="317"/>
        <end position="334"/>
    </location>
</feature>
<evidence type="ECO:0000313" key="5">
    <source>
        <dbReference type="Proteomes" id="UP000310719"/>
    </source>
</evidence>
<dbReference type="STRING" id="83655.APT61_16870"/>
<evidence type="ECO:0000256" key="1">
    <source>
        <dbReference type="SAM" id="Phobius"/>
    </source>
</evidence>
<dbReference type="AlphaFoldDB" id="A0A4U9HL09"/>
<dbReference type="EMBL" id="PDLK01000002">
    <property type="protein sequence ID" value="PHH03151.1"/>
    <property type="molecule type" value="Genomic_DNA"/>
</dbReference>
<feature type="transmembrane region" description="Helical" evidence="1">
    <location>
        <begin position="232"/>
        <end position="252"/>
    </location>
</feature>
<feature type="transmembrane region" description="Helical" evidence="1">
    <location>
        <begin position="78"/>
        <end position="101"/>
    </location>
</feature>
<accession>A0A4U9HL09</accession>
<proteinExistence type="predicted"/>
<dbReference type="RefSeq" id="WP_032616929.1">
    <property type="nucleotide sequence ID" value="NZ_CP083630.1"/>
</dbReference>
<reference evidence="4" key="2">
    <citation type="submission" date="2017-09" db="EMBL/GenBank/DDBJ databases">
        <title>FDA dAtabase for Regulatory Grade micrObial Sequences (FDA-ARGOS): Supporting development and validation of Infectious Disease Dx tests.</title>
        <authorList>
            <person name="Minogue T."/>
            <person name="Wolcott M."/>
            <person name="Wasieloski L."/>
            <person name="Aguilar W."/>
            <person name="Moore D."/>
            <person name="Tallon L."/>
            <person name="Sadzewicz L."/>
            <person name="Ott S."/>
            <person name="Zhao X."/>
            <person name="Nagaraj S."/>
            <person name="Vavikolanu K."/>
            <person name="Aluvathingal J."/>
            <person name="Nadendla S."/>
            <person name="Sichtig H."/>
        </authorList>
    </citation>
    <scope>NUCLEOTIDE SEQUENCE [LARGE SCALE GENOMIC DNA]</scope>
    <source>
        <strain evidence="4">FDAARGOS_404</strain>
    </source>
</reference>
<evidence type="ECO:0000313" key="2">
    <source>
        <dbReference type="EMBL" id="PHH03151.1"/>
    </source>
</evidence>
<evidence type="ECO:0000313" key="4">
    <source>
        <dbReference type="Proteomes" id="UP000222768"/>
    </source>
</evidence>
<reference evidence="3 5" key="3">
    <citation type="submission" date="2019-05" db="EMBL/GenBank/DDBJ databases">
        <authorList>
            <consortium name="Pathogen Informatics"/>
        </authorList>
    </citation>
    <scope>NUCLEOTIDE SEQUENCE [LARGE SCALE GENOMIC DNA]</scope>
    <source>
        <strain evidence="3 5">NCTC13032</strain>
    </source>
</reference>
<dbReference type="Proteomes" id="UP000310719">
    <property type="component" value="Chromosome"/>
</dbReference>
<feature type="transmembrane region" description="Helical" evidence="1">
    <location>
        <begin position="140"/>
        <end position="158"/>
    </location>
</feature>
<organism evidence="3 5">
    <name type="scientific">Leclercia adecarboxylata</name>
    <dbReference type="NCBI Taxonomy" id="83655"/>
    <lineage>
        <taxon>Bacteria</taxon>
        <taxon>Pseudomonadati</taxon>
        <taxon>Pseudomonadota</taxon>
        <taxon>Gammaproteobacteria</taxon>
        <taxon>Enterobacterales</taxon>
        <taxon>Enterobacteriaceae</taxon>
        <taxon>Leclercia</taxon>
    </lineage>
</organism>
<feature type="transmembrane region" description="Helical" evidence="1">
    <location>
        <begin position="46"/>
        <end position="66"/>
    </location>
</feature>
<protein>
    <submittedName>
        <fullName evidence="2">DUF2157 domain-containing protein</fullName>
    </submittedName>
</protein>
<feature type="transmembrane region" description="Helical" evidence="1">
    <location>
        <begin position="113"/>
        <end position="134"/>
    </location>
</feature>
<dbReference type="Proteomes" id="UP000222768">
    <property type="component" value="Unassembled WGS sequence"/>
</dbReference>
<feature type="transmembrane region" description="Helical" evidence="1">
    <location>
        <begin position="201"/>
        <end position="220"/>
    </location>
</feature>
<feature type="transmembrane region" description="Helical" evidence="1">
    <location>
        <begin position="264"/>
        <end position="283"/>
    </location>
</feature>
<reference evidence="2" key="1">
    <citation type="submission" date="2017-09" db="EMBL/GenBank/DDBJ databases">
        <title>FDA dAtabase for Regulatory Grade micrObial Sequences (FDA-ARGOS): Supporting development and validation of Infectious Disease Dx tests.</title>
        <authorList>
            <person name="Minogue T."/>
            <person name="Wolcott M."/>
            <person name="Wasieloski L."/>
            <person name="Aguilar W."/>
            <person name="Moore D."/>
            <person name="Tallon L.J."/>
            <person name="Sadzewicz L."/>
            <person name="Ott S."/>
            <person name="Zhao X."/>
            <person name="Nagaraj S."/>
            <person name="Vavikolanu K."/>
            <person name="Aluvathingal J."/>
            <person name="Nadendla S."/>
            <person name="Sichtig H."/>
        </authorList>
    </citation>
    <scope>NUCLEOTIDE SEQUENCE</scope>
    <source>
        <strain evidence="2">FDAARGOS_404</strain>
    </source>
</reference>